<dbReference type="PANTHER" id="PTHR10794:SF94">
    <property type="entry name" value="ESTERASE YHET-RELATED"/>
    <property type="match status" value="1"/>
</dbReference>
<organism evidence="4 5">
    <name type="scientific">Veronia nyctiphanis</name>
    <dbReference type="NCBI Taxonomy" id="1278244"/>
    <lineage>
        <taxon>Bacteria</taxon>
        <taxon>Pseudomonadati</taxon>
        <taxon>Pseudomonadota</taxon>
        <taxon>Gammaproteobacteria</taxon>
        <taxon>Vibrionales</taxon>
        <taxon>Vibrionaceae</taxon>
        <taxon>Veronia</taxon>
    </lineage>
</organism>
<gene>
    <name evidence="4" type="ORF">CS022_09275</name>
</gene>
<dbReference type="Gene3D" id="3.40.50.1820">
    <property type="entry name" value="alpha/beta hydrolase"/>
    <property type="match status" value="1"/>
</dbReference>
<dbReference type="EMBL" id="PEIB01000009">
    <property type="protein sequence ID" value="RXJ73518.1"/>
    <property type="molecule type" value="Genomic_DNA"/>
</dbReference>
<dbReference type="Pfam" id="PF00561">
    <property type="entry name" value="Abhydrolase_1"/>
    <property type="match status" value="1"/>
</dbReference>
<feature type="active site" description="Charge relay system" evidence="2">
    <location>
        <position position="138"/>
    </location>
</feature>
<dbReference type="PIRSF" id="PIRSF005211">
    <property type="entry name" value="Ab_hydro_YheT"/>
    <property type="match status" value="1"/>
</dbReference>
<dbReference type="InterPro" id="IPR000073">
    <property type="entry name" value="AB_hydrolase_1"/>
</dbReference>
<dbReference type="GO" id="GO:0047372">
    <property type="term" value="F:monoacylglycerol lipase activity"/>
    <property type="evidence" value="ECO:0007669"/>
    <property type="project" value="TreeGrafter"/>
</dbReference>
<feature type="active site" description="Charge relay system" evidence="2">
    <location>
        <position position="292"/>
    </location>
</feature>
<protein>
    <submittedName>
        <fullName evidence="4">Hydrolase</fullName>
    </submittedName>
</protein>
<evidence type="ECO:0000313" key="5">
    <source>
        <dbReference type="Proteomes" id="UP000290287"/>
    </source>
</evidence>
<dbReference type="InterPro" id="IPR029058">
    <property type="entry name" value="AB_hydrolase_fold"/>
</dbReference>
<dbReference type="OrthoDB" id="332676at2"/>
<feature type="active site" description="Charge relay system" evidence="2">
    <location>
        <position position="265"/>
    </location>
</feature>
<dbReference type="InterPro" id="IPR050960">
    <property type="entry name" value="AB_hydrolase_4_sf"/>
</dbReference>
<dbReference type="GO" id="GO:0034338">
    <property type="term" value="F:short-chain carboxylesterase activity"/>
    <property type="evidence" value="ECO:0007669"/>
    <property type="project" value="TreeGrafter"/>
</dbReference>
<evidence type="ECO:0000256" key="1">
    <source>
        <dbReference type="ARBA" id="ARBA00010884"/>
    </source>
</evidence>
<dbReference type="PANTHER" id="PTHR10794">
    <property type="entry name" value="ABHYDROLASE DOMAIN-CONTAINING PROTEIN"/>
    <property type="match status" value="1"/>
</dbReference>
<comment type="caution">
    <text evidence="4">The sequence shown here is derived from an EMBL/GenBank/DDBJ whole genome shotgun (WGS) entry which is preliminary data.</text>
</comment>
<sequence>MEFTPIAGISNPHLQTLLPRFIRRKALFEPVWQRLDTDDGDFLDICWTEAPEQAKNKPVVVLFHGLAGCFHSPYANGLMAAFKARGWLGVVMHFRGCSGALNRLPRGYHSGETQDARFFINYLTEHFPDVPKAAVGVSLGGNMLIQYLAKYQQDANLVAGCAISPPLDLGDCATRIQKGFSRVYQAYLLNSMNHTLKERLMRHPKVGSLSSGDKIDISSIYEFDQRVTAPMFGFDSADSYYQQCSGLVVLPQVRQPFKVIHAKDDPFMTDAVIPTQTLPDNIDYQLTEYGGHVGFMSGSLSEPVFWLEKAVPEFLAPHLGRVHHTQTETSTDCNPLPTS</sequence>
<name>A0A4V1LT05_9GAMM</name>
<dbReference type="AlphaFoldDB" id="A0A4V1LT05"/>
<evidence type="ECO:0000313" key="4">
    <source>
        <dbReference type="EMBL" id="RXJ73518.1"/>
    </source>
</evidence>
<dbReference type="InterPro" id="IPR012020">
    <property type="entry name" value="ABHD4"/>
</dbReference>
<feature type="domain" description="AB hydrolase-1" evidence="3">
    <location>
        <begin position="58"/>
        <end position="297"/>
    </location>
</feature>
<accession>A0A4V1LT05</accession>
<keyword evidence="5" id="KW-1185">Reference proteome</keyword>
<evidence type="ECO:0000256" key="2">
    <source>
        <dbReference type="PIRSR" id="PIRSR005211-1"/>
    </source>
</evidence>
<dbReference type="NCBIfam" id="NF008218">
    <property type="entry name" value="PRK10985.1"/>
    <property type="match status" value="1"/>
</dbReference>
<evidence type="ECO:0000259" key="3">
    <source>
        <dbReference type="Pfam" id="PF00561"/>
    </source>
</evidence>
<proteinExistence type="inferred from homology"/>
<dbReference type="SUPFAM" id="SSF53474">
    <property type="entry name" value="alpha/beta-Hydrolases"/>
    <property type="match status" value="1"/>
</dbReference>
<keyword evidence="4" id="KW-0378">Hydrolase</keyword>
<comment type="similarity">
    <text evidence="1">Belongs to the AB hydrolase superfamily. AB hydrolase 4 family.</text>
</comment>
<reference evidence="4 5" key="1">
    <citation type="submission" date="2017-10" db="EMBL/GenBank/DDBJ databases">
        <title>Nyctiphanis sp. nov., isolated from the stomach of the euphausiid Nyctiphanes simplex (Hansen, 1911) in the Gulf of California.</title>
        <authorList>
            <person name="Gomez-Gil B."/>
            <person name="Aguilar-Mendez M."/>
            <person name="Lopez-Cortes A."/>
            <person name="Gomez-Gutierrez J."/>
            <person name="Roque A."/>
            <person name="Lang E."/>
            <person name="Gonzalez-Castillo A."/>
        </authorList>
    </citation>
    <scope>NUCLEOTIDE SEQUENCE [LARGE SCALE GENOMIC DNA]</scope>
    <source>
        <strain evidence="4 5">CAIM 600</strain>
    </source>
</reference>
<dbReference type="Proteomes" id="UP000290287">
    <property type="component" value="Unassembled WGS sequence"/>
</dbReference>